<dbReference type="PROSITE" id="PS50089">
    <property type="entry name" value="ZF_RING_2"/>
    <property type="match status" value="1"/>
</dbReference>
<dbReference type="Gene3D" id="3.30.40.10">
    <property type="entry name" value="Zinc/RING finger domain, C3HC4 (zinc finger)"/>
    <property type="match status" value="1"/>
</dbReference>
<dbReference type="AlphaFoldDB" id="A0A061DGE1"/>
<feature type="domain" description="RING-type" evidence="11">
    <location>
        <begin position="632"/>
        <end position="673"/>
    </location>
</feature>
<dbReference type="OMA" id="PCKRRAP"/>
<evidence type="ECO:0000256" key="2">
    <source>
        <dbReference type="ARBA" id="ARBA00004906"/>
    </source>
</evidence>
<evidence type="ECO:0000256" key="6">
    <source>
        <dbReference type="ARBA" id="ARBA00022771"/>
    </source>
</evidence>
<dbReference type="EC" id="2.3.2.27" evidence="3"/>
<dbReference type="SUPFAM" id="SSF57850">
    <property type="entry name" value="RING/U-box"/>
    <property type="match status" value="1"/>
</dbReference>
<feature type="compositionally biased region" description="Basic and acidic residues" evidence="10">
    <location>
        <begin position="507"/>
        <end position="518"/>
    </location>
</feature>
<reference evidence="12 13" key="1">
    <citation type="journal article" date="2013" name="Genome Biol.">
        <title>The genome sequence of the most widely cultivated cacao type and its use to identify candidate genes regulating pod color.</title>
        <authorList>
            <person name="Motamayor J.C."/>
            <person name="Mockaitis K."/>
            <person name="Schmutz J."/>
            <person name="Haiminen N."/>
            <person name="Iii D.L."/>
            <person name="Cornejo O."/>
            <person name="Findley S.D."/>
            <person name="Zheng P."/>
            <person name="Utro F."/>
            <person name="Royaert S."/>
            <person name="Saski C."/>
            <person name="Jenkins J."/>
            <person name="Podicheti R."/>
            <person name="Zhao M."/>
            <person name="Scheffler B.E."/>
            <person name="Stack J.C."/>
            <person name="Feltus F.A."/>
            <person name="Mustiga G.M."/>
            <person name="Amores F."/>
            <person name="Phillips W."/>
            <person name="Marelli J.P."/>
            <person name="May G.D."/>
            <person name="Shapiro H."/>
            <person name="Ma J."/>
            <person name="Bustamante C.D."/>
            <person name="Schnell R.J."/>
            <person name="Main D."/>
            <person name="Gilbert D."/>
            <person name="Parida L."/>
            <person name="Kuhn D.N."/>
        </authorList>
    </citation>
    <scope>NUCLEOTIDE SEQUENCE [LARGE SCALE GENOMIC DNA]</scope>
    <source>
        <strain evidence="13">cv. Matina 1-6</strain>
    </source>
</reference>
<dbReference type="GO" id="GO:0043161">
    <property type="term" value="P:proteasome-mediated ubiquitin-dependent protein catabolic process"/>
    <property type="evidence" value="ECO:0007669"/>
    <property type="project" value="UniProtKB-ARBA"/>
</dbReference>
<evidence type="ECO:0000256" key="7">
    <source>
        <dbReference type="ARBA" id="ARBA00022786"/>
    </source>
</evidence>
<evidence type="ECO:0000256" key="5">
    <source>
        <dbReference type="ARBA" id="ARBA00022723"/>
    </source>
</evidence>
<keyword evidence="4" id="KW-0808">Transferase</keyword>
<name>A0A061DGE1_THECC</name>
<keyword evidence="6 9" id="KW-0863">Zinc-finger</keyword>
<evidence type="ECO:0000256" key="8">
    <source>
        <dbReference type="ARBA" id="ARBA00022833"/>
    </source>
</evidence>
<dbReference type="eggNOG" id="KOG0800">
    <property type="taxonomic scope" value="Eukaryota"/>
</dbReference>
<dbReference type="PANTHER" id="PTHR22937">
    <property type="entry name" value="E3 UBIQUITIN-PROTEIN LIGASE RNF165"/>
    <property type="match status" value="1"/>
</dbReference>
<evidence type="ECO:0000313" key="12">
    <source>
        <dbReference type="EMBL" id="EOX91464.1"/>
    </source>
</evidence>
<gene>
    <name evidence="12" type="ORF">TCM_000650</name>
</gene>
<organism evidence="12 13">
    <name type="scientific">Theobroma cacao</name>
    <name type="common">Cacao</name>
    <name type="synonym">Cocoa</name>
    <dbReference type="NCBI Taxonomy" id="3641"/>
    <lineage>
        <taxon>Eukaryota</taxon>
        <taxon>Viridiplantae</taxon>
        <taxon>Streptophyta</taxon>
        <taxon>Embryophyta</taxon>
        <taxon>Tracheophyta</taxon>
        <taxon>Spermatophyta</taxon>
        <taxon>Magnoliopsida</taxon>
        <taxon>eudicotyledons</taxon>
        <taxon>Gunneridae</taxon>
        <taxon>Pentapetalae</taxon>
        <taxon>rosids</taxon>
        <taxon>malvids</taxon>
        <taxon>Malvales</taxon>
        <taxon>Malvaceae</taxon>
        <taxon>Byttnerioideae</taxon>
        <taxon>Theobroma</taxon>
    </lineage>
</organism>
<dbReference type="GO" id="GO:0010228">
    <property type="term" value="P:vegetative to reproductive phase transition of meristem"/>
    <property type="evidence" value="ECO:0007669"/>
    <property type="project" value="UniProtKB-ARBA"/>
</dbReference>
<dbReference type="FunFam" id="3.30.40.10:FF:000309">
    <property type="entry name" value="E3 ubiquitin-protein ligase MBR2"/>
    <property type="match status" value="1"/>
</dbReference>
<feature type="compositionally biased region" description="Low complexity" evidence="10">
    <location>
        <begin position="209"/>
        <end position="224"/>
    </location>
</feature>
<evidence type="ECO:0000256" key="4">
    <source>
        <dbReference type="ARBA" id="ARBA00022679"/>
    </source>
</evidence>
<evidence type="ECO:0000256" key="3">
    <source>
        <dbReference type="ARBA" id="ARBA00012483"/>
    </source>
</evidence>
<evidence type="ECO:0000256" key="9">
    <source>
        <dbReference type="PROSITE-ProRule" id="PRU00175"/>
    </source>
</evidence>
<dbReference type="InParanoid" id="A0A061DGE1"/>
<evidence type="ECO:0000256" key="1">
    <source>
        <dbReference type="ARBA" id="ARBA00000900"/>
    </source>
</evidence>
<dbReference type="Proteomes" id="UP000026915">
    <property type="component" value="Chromosome 1"/>
</dbReference>
<dbReference type="InterPro" id="IPR013083">
    <property type="entry name" value="Znf_RING/FYVE/PHD"/>
</dbReference>
<dbReference type="PANTHER" id="PTHR22937:SF199">
    <property type="entry name" value="RING-TYPE E3 UBIQUITIN TRANSFERASE"/>
    <property type="match status" value="1"/>
</dbReference>
<keyword evidence="13" id="KW-1185">Reference proteome</keyword>
<dbReference type="GO" id="GO:0061630">
    <property type="term" value="F:ubiquitin protein ligase activity"/>
    <property type="evidence" value="ECO:0000318"/>
    <property type="project" value="GO_Central"/>
</dbReference>
<evidence type="ECO:0000313" key="13">
    <source>
        <dbReference type="Proteomes" id="UP000026915"/>
    </source>
</evidence>
<feature type="compositionally biased region" description="Polar residues" evidence="10">
    <location>
        <begin position="519"/>
        <end position="530"/>
    </location>
</feature>
<comment type="pathway">
    <text evidence="2">Protein modification; protein ubiquitination.</text>
</comment>
<dbReference type="Pfam" id="PF13639">
    <property type="entry name" value="zf-RING_2"/>
    <property type="match status" value="1"/>
</dbReference>
<dbReference type="HOGENOM" id="CLU_024479_0_0_1"/>
<protein>
    <recommendedName>
        <fullName evidence="3">RING-type E3 ubiquitin transferase</fullName>
        <ecNumber evidence="3">2.3.2.27</ecNumber>
    </recommendedName>
</protein>
<dbReference type="InterPro" id="IPR045191">
    <property type="entry name" value="MBR1/2-like"/>
</dbReference>
<proteinExistence type="predicted"/>
<keyword evidence="8" id="KW-0862">Zinc</keyword>
<evidence type="ECO:0000259" key="11">
    <source>
        <dbReference type="PROSITE" id="PS50089"/>
    </source>
</evidence>
<comment type="catalytic activity">
    <reaction evidence="1">
        <text>S-ubiquitinyl-[E2 ubiquitin-conjugating enzyme]-L-cysteine + [acceptor protein]-L-lysine = [E2 ubiquitin-conjugating enzyme]-L-cysteine + N(6)-ubiquitinyl-[acceptor protein]-L-lysine.</text>
        <dbReference type="EC" id="2.3.2.27"/>
    </reaction>
</comment>
<feature type="region of interest" description="Disordered" evidence="10">
    <location>
        <begin position="206"/>
        <end position="226"/>
    </location>
</feature>
<accession>A0A061DGE1</accession>
<feature type="region of interest" description="Disordered" evidence="10">
    <location>
        <begin position="505"/>
        <end position="532"/>
    </location>
</feature>
<dbReference type="SMART" id="SM00184">
    <property type="entry name" value="RING"/>
    <property type="match status" value="1"/>
</dbReference>
<dbReference type="Gramene" id="EOX91464">
    <property type="protein sequence ID" value="EOX91464"/>
    <property type="gene ID" value="TCM_000650"/>
</dbReference>
<keyword evidence="5" id="KW-0479">Metal-binding</keyword>
<sequence>MHGQGSSSNSFSGNFYLNGGLGSDEHNVVPNASVHDGHTSMRWNGQSSSSLDTPNHVSFRQFLGDDFWLSPLGDQTGGQRFNPYLENVRLSTGNVVSTERGPIGPSFLPGQANSGPVQPNLDLNAAHEDEGNRIEASQDQDNGPHLSLNIFTAGAAAGDRIPPSGSSSSPVMIYSGIAGYVLEENISREGLPADGRRRLLCKRRAPEYSSGQVSSGDNSSSTQQAGNFEQPAVTVTAQNNAFSSLTAASSFNNHLNSSHSAGLVAALPTPSNVHQIANEAAQVDNFQRNIRLRRTAGQQNSTPANLWPWNSSDSNVQVQTTGQSAVFSPFDRFQNTSLAPTPVSVTPAMQPIAQVSNSWLFPQPSQWNGPTMSWGASSSISPLREAFGQEENLTNNSRNMMIPLPNMPGNLNLASGNANFLGNIASSSRNQSCSAMEILPTSSIRSPQPNMVEYAQRLQEIVNRSEAWRQGNYCPIHSGASPAVRDMDLLVRGGNARPAQVPLRLGSRTERQAGRHSEVSPTAPSQTAAQRRSRLVSEVRNALGLVRRAGGLRLEDVMVIDRSVLYGVPGAPDVHDAMRLDVDNMSYEELLELEEQMGSVCTGLSDEAIMANLRRRKYLSITTGPTVEAEPCCICQEDYVNGEELGKLDCGHDFHFNCIKQWLVQKNSCPICKKTALAI</sequence>
<dbReference type="EMBL" id="CM001879">
    <property type="protein sequence ID" value="EOX91464.1"/>
    <property type="molecule type" value="Genomic_DNA"/>
</dbReference>
<dbReference type="GO" id="GO:0008270">
    <property type="term" value="F:zinc ion binding"/>
    <property type="evidence" value="ECO:0007669"/>
    <property type="project" value="UniProtKB-KW"/>
</dbReference>
<dbReference type="InterPro" id="IPR001841">
    <property type="entry name" value="Znf_RING"/>
</dbReference>
<keyword evidence="7" id="KW-0833">Ubl conjugation pathway</keyword>
<evidence type="ECO:0000256" key="10">
    <source>
        <dbReference type="SAM" id="MobiDB-lite"/>
    </source>
</evidence>